<evidence type="ECO:0000313" key="8">
    <source>
        <dbReference type="EMBL" id="MBB6098030.1"/>
    </source>
</evidence>
<evidence type="ECO:0000256" key="3">
    <source>
        <dbReference type="ARBA" id="ARBA00022741"/>
    </source>
</evidence>
<evidence type="ECO:0000259" key="7">
    <source>
        <dbReference type="Pfam" id="PF00294"/>
    </source>
</evidence>
<dbReference type="Gene3D" id="3.40.1190.20">
    <property type="match status" value="1"/>
</dbReference>
<keyword evidence="5" id="KW-0067">ATP-binding</keyword>
<dbReference type="GO" id="GO:0016052">
    <property type="term" value="P:carbohydrate catabolic process"/>
    <property type="evidence" value="ECO:0007669"/>
    <property type="project" value="UniProtKB-ARBA"/>
</dbReference>
<gene>
    <name evidence="8" type="ORF">HNR42_001453</name>
</gene>
<dbReference type="InterPro" id="IPR011611">
    <property type="entry name" value="PfkB_dom"/>
</dbReference>
<evidence type="ECO:0000313" key="9">
    <source>
        <dbReference type="Proteomes" id="UP000569951"/>
    </source>
</evidence>
<evidence type="ECO:0000256" key="1">
    <source>
        <dbReference type="ARBA" id="ARBA00010688"/>
    </source>
</evidence>
<feature type="domain" description="Carbohydrate kinase PfkB" evidence="7">
    <location>
        <begin position="12"/>
        <end position="293"/>
    </location>
</feature>
<evidence type="ECO:0000256" key="2">
    <source>
        <dbReference type="ARBA" id="ARBA00022679"/>
    </source>
</evidence>
<protein>
    <submittedName>
        <fullName evidence="8">1-phosphofructokinase family hexose kinase</fullName>
    </submittedName>
</protein>
<name>A0A841I0S5_9DEIO</name>
<dbReference type="Proteomes" id="UP000569951">
    <property type="component" value="Unassembled WGS sequence"/>
</dbReference>
<dbReference type="SUPFAM" id="SSF53613">
    <property type="entry name" value="Ribokinase-like"/>
    <property type="match status" value="1"/>
</dbReference>
<accession>A0A841I0S5</accession>
<dbReference type="Pfam" id="PF00294">
    <property type="entry name" value="PfkB"/>
    <property type="match status" value="1"/>
</dbReference>
<keyword evidence="9" id="KW-1185">Reference proteome</keyword>
<reference evidence="8 9" key="1">
    <citation type="submission" date="2020-08" db="EMBL/GenBank/DDBJ databases">
        <title>Genomic Encyclopedia of Type Strains, Phase IV (KMG-IV): sequencing the most valuable type-strain genomes for metagenomic binning, comparative biology and taxonomic classification.</title>
        <authorList>
            <person name="Goeker M."/>
        </authorList>
    </citation>
    <scope>NUCLEOTIDE SEQUENCE [LARGE SCALE GENOMIC DNA]</scope>
    <source>
        <strain evidence="8 9">DSM 21458</strain>
    </source>
</reference>
<sequence>MIHTLTLNPTLDLTFVAREFRDDDTTRAHTVYREPGGKGINVSRVATRLGHPNVALGLMGGPTGLEVLQALEQEGVVTWFVTLTPEEGITRTNPIVQDDTGRQVRVSSPGPQGSARAARALLARLGALADPDFLVVGGSSLPGLPADFQTQVVRAARARGVRVMLDADGPDLLRGIRAGATLIKPNHHELVRLVGRELPGKDAVLEAAHEVLSLGVQTVVVSLGGEGALLVQADGVWQAVPPPVRVGSAVGAGDSLVAGLCARLAEGDGPQEALAFGVACGTATATTSGTQLCHLEDVRQVLQRVRSQRLA</sequence>
<keyword evidence="2 6" id="KW-0808">Transferase</keyword>
<organism evidence="8 9">
    <name type="scientific">Deinobacterium chartae</name>
    <dbReference type="NCBI Taxonomy" id="521158"/>
    <lineage>
        <taxon>Bacteria</taxon>
        <taxon>Thermotogati</taxon>
        <taxon>Deinococcota</taxon>
        <taxon>Deinococci</taxon>
        <taxon>Deinococcales</taxon>
        <taxon>Deinococcaceae</taxon>
        <taxon>Deinobacterium</taxon>
    </lineage>
</organism>
<dbReference type="AlphaFoldDB" id="A0A841I0S5"/>
<evidence type="ECO:0000256" key="5">
    <source>
        <dbReference type="ARBA" id="ARBA00022840"/>
    </source>
</evidence>
<dbReference type="InterPro" id="IPR017583">
    <property type="entry name" value="Tagatose/fructose_Pkinase"/>
</dbReference>
<evidence type="ECO:0000256" key="4">
    <source>
        <dbReference type="ARBA" id="ARBA00022777"/>
    </source>
</evidence>
<dbReference type="PANTHER" id="PTHR46566:SF2">
    <property type="entry name" value="ATP-DEPENDENT 6-PHOSPHOFRUCTOKINASE ISOZYME 2"/>
    <property type="match status" value="1"/>
</dbReference>
<dbReference type="GO" id="GO:0005524">
    <property type="term" value="F:ATP binding"/>
    <property type="evidence" value="ECO:0007669"/>
    <property type="project" value="UniProtKB-KW"/>
</dbReference>
<evidence type="ECO:0000256" key="6">
    <source>
        <dbReference type="PIRNR" id="PIRNR000535"/>
    </source>
</evidence>
<dbReference type="FunFam" id="3.40.1190.20:FF:000001">
    <property type="entry name" value="Phosphofructokinase"/>
    <property type="match status" value="1"/>
</dbReference>
<dbReference type="EMBL" id="JACHHG010000004">
    <property type="protein sequence ID" value="MBB6098030.1"/>
    <property type="molecule type" value="Genomic_DNA"/>
</dbReference>
<dbReference type="NCBIfam" id="TIGR03168">
    <property type="entry name" value="1-PFK"/>
    <property type="match status" value="1"/>
</dbReference>
<keyword evidence="3" id="KW-0547">Nucleotide-binding</keyword>
<comment type="similarity">
    <text evidence="1">Belongs to the carbohydrate kinase PfkB family.</text>
</comment>
<dbReference type="InterPro" id="IPR029056">
    <property type="entry name" value="Ribokinase-like"/>
</dbReference>
<dbReference type="RefSeq" id="WP_183986032.1">
    <property type="nucleotide sequence ID" value="NZ_JACHHG010000004.1"/>
</dbReference>
<proteinExistence type="inferred from homology"/>
<dbReference type="GO" id="GO:0044281">
    <property type="term" value="P:small molecule metabolic process"/>
    <property type="evidence" value="ECO:0007669"/>
    <property type="project" value="UniProtKB-ARBA"/>
</dbReference>
<dbReference type="CDD" id="cd01164">
    <property type="entry name" value="FruK_PfkB_like"/>
    <property type="match status" value="1"/>
</dbReference>
<dbReference type="GO" id="GO:0005829">
    <property type="term" value="C:cytosol"/>
    <property type="evidence" value="ECO:0007669"/>
    <property type="project" value="TreeGrafter"/>
</dbReference>
<keyword evidence="4 8" id="KW-0418">Kinase</keyword>
<dbReference type="GO" id="GO:0008443">
    <property type="term" value="F:phosphofructokinase activity"/>
    <property type="evidence" value="ECO:0007669"/>
    <property type="project" value="UniProtKB-ARBA"/>
</dbReference>
<comment type="caution">
    <text evidence="8">The sequence shown here is derived from an EMBL/GenBank/DDBJ whole genome shotgun (WGS) entry which is preliminary data.</text>
</comment>
<dbReference type="PIRSF" id="PIRSF000535">
    <property type="entry name" value="1PFK/6PFK/LacC"/>
    <property type="match status" value="1"/>
</dbReference>
<dbReference type="PANTHER" id="PTHR46566">
    <property type="entry name" value="1-PHOSPHOFRUCTOKINASE-RELATED"/>
    <property type="match status" value="1"/>
</dbReference>